<keyword evidence="3" id="KW-0498">Mitosis</keyword>
<sequence>MQKREFYRAAYFLENLKDNSEFDRFMYYFARYLACEHNRLENDADAIFRQEKFDYSEMISLHNELNELGSMNPSFFDVFLMYILGKIRVSLRLKEEAKIAFLECLKFNRAFWPAWEALVNLIGSIEEAGKYEYIDSDHWMYQFFKADIFFRMNLHKNALDQYERISEAGFTNMPHILNEIAACLNYLQEHDLSLEIFKKVRKMDPYRVDQMHLFSDSLYVRSLRSDLSYLAHSFYKTHKFKWETCYIVANYYSLRGEHDRAVTFLQRCLKLNPQNSSAWTLIGHESMEQKNHSAACLAYRRAIEIDPMDYRGWYGLGQLYDILKLSSYSLYYYHKAHKCKADDSRMLVALGEAYSDLMRYNDAQKCYLRAFKVGDVEGTALMLLGKLYEKEMNTSQAALVYEKYLNVYGEELINDGEDVAYCCIFLARYYMNKGDLDTSSSFAQRCLEFDLTKVEGRNILSLISQSHHRMSLIPSSTHIAITSTPSVTAPIAGDKQLPSDAMITPILPKVTVSAPLQFRSPAQDDGEVDMLISSEDDSD</sequence>
<dbReference type="InterPro" id="IPR007192">
    <property type="entry name" value="APC8"/>
</dbReference>
<dbReference type="PROSITE" id="PS50005">
    <property type="entry name" value="TPR"/>
    <property type="match status" value="2"/>
</dbReference>
<reference evidence="10 12" key="2">
    <citation type="submission" date="2018-11" db="EMBL/GenBank/DDBJ databases">
        <authorList>
            <consortium name="Pathogen Informatics"/>
        </authorList>
    </citation>
    <scope>NUCLEOTIDE SEQUENCE [LARGE SCALE GENOMIC DNA]</scope>
</reference>
<evidence type="ECO:0000313" key="12">
    <source>
        <dbReference type="Proteomes" id="UP000274756"/>
    </source>
</evidence>
<keyword evidence="4" id="KW-0833">Ubl conjugation pathway</keyword>
<dbReference type="AlphaFoldDB" id="A0A0N4U294"/>
<evidence type="ECO:0000256" key="6">
    <source>
        <dbReference type="ARBA" id="ARBA00023306"/>
    </source>
</evidence>
<feature type="repeat" description="TPR" evidence="7">
    <location>
        <begin position="242"/>
        <end position="275"/>
    </location>
</feature>
<dbReference type="PANTHER" id="PTHR12558">
    <property type="entry name" value="CELL DIVISION CYCLE 16,23,27"/>
    <property type="match status" value="1"/>
</dbReference>
<evidence type="ECO:0000256" key="8">
    <source>
        <dbReference type="SAM" id="MobiDB-lite"/>
    </source>
</evidence>
<feature type="domain" description="Cdc23" evidence="9">
    <location>
        <begin position="3"/>
        <end position="177"/>
    </location>
</feature>
<evidence type="ECO:0000313" key="11">
    <source>
        <dbReference type="Proteomes" id="UP000038040"/>
    </source>
</evidence>
<dbReference type="PANTHER" id="PTHR12558:SF10">
    <property type="entry name" value="CELL DIVISION CYCLE PROTEIN 23 HOMOLOG"/>
    <property type="match status" value="1"/>
</dbReference>
<dbReference type="Pfam" id="PF13181">
    <property type="entry name" value="TPR_8"/>
    <property type="match status" value="2"/>
</dbReference>
<dbReference type="InterPro" id="IPR011990">
    <property type="entry name" value="TPR-like_helical_dom_sf"/>
</dbReference>
<evidence type="ECO:0000256" key="2">
    <source>
        <dbReference type="ARBA" id="ARBA00022737"/>
    </source>
</evidence>
<dbReference type="GO" id="GO:0031145">
    <property type="term" value="P:anaphase-promoting complex-dependent catabolic process"/>
    <property type="evidence" value="ECO:0007669"/>
    <property type="project" value="TreeGrafter"/>
</dbReference>
<dbReference type="SMART" id="SM00028">
    <property type="entry name" value="TPR"/>
    <property type="match status" value="8"/>
</dbReference>
<feature type="repeat" description="TPR" evidence="7">
    <location>
        <begin position="276"/>
        <end position="309"/>
    </location>
</feature>
<dbReference type="GO" id="GO:0051301">
    <property type="term" value="P:cell division"/>
    <property type="evidence" value="ECO:0007669"/>
    <property type="project" value="UniProtKB-KW"/>
</dbReference>
<dbReference type="GO" id="GO:0045842">
    <property type="term" value="P:positive regulation of mitotic metaphase/anaphase transition"/>
    <property type="evidence" value="ECO:0007669"/>
    <property type="project" value="TreeGrafter"/>
</dbReference>
<evidence type="ECO:0000256" key="7">
    <source>
        <dbReference type="PROSITE-ProRule" id="PRU00339"/>
    </source>
</evidence>
<reference evidence="13" key="1">
    <citation type="submission" date="2016-04" db="UniProtKB">
        <authorList>
            <consortium name="WormBaseParasite"/>
        </authorList>
    </citation>
    <scope>IDENTIFICATION</scope>
</reference>
<keyword evidence="6" id="KW-0131">Cell cycle</keyword>
<evidence type="ECO:0000313" key="13">
    <source>
        <dbReference type="WBParaSite" id="DME_0000078201-mRNA-1"/>
    </source>
</evidence>
<feature type="region of interest" description="Disordered" evidence="8">
    <location>
        <begin position="520"/>
        <end position="539"/>
    </location>
</feature>
<gene>
    <name evidence="10" type="ORF">DME_LOCUS5142</name>
</gene>
<dbReference type="GO" id="GO:0016567">
    <property type="term" value="P:protein ubiquitination"/>
    <property type="evidence" value="ECO:0007669"/>
    <property type="project" value="TreeGrafter"/>
</dbReference>
<evidence type="ECO:0000256" key="4">
    <source>
        <dbReference type="ARBA" id="ARBA00022786"/>
    </source>
</evidence>
<dbReference type="OrthoDB" id="10262026at2759"/>
<keyword evidence="5 7" id="KW-0802">TPR repeat</keyword>
<protein>
    <submittedName>
        <fullName evidence="13">TPR_REGION domain-containing protein</fullName>
    </submittedName>
</protein>
<evidence type="ECO:0000313" key="10">
    <source>
        <dbReference type="EMBL" id="VDN55169.1"/>
    </source>
</evidence>
<dbReference type="Pfam" id="PF04049">
    <property type="entry name" value="ANAPC8"/>
    <property type="match status" value="1"/>
</dbReference>
<evidence type="ECO:0000259" key="9">
    <source>
        <dbReference type="Pfam" id="PF04049"/>
    </source>
</evidence>
<name>A0A0N4U294_DRAME</name>
<dbReference type="InterPro" id="IPR019734">
    <property type="entry name" value="TPR_rpt"/>
</dbReference>
<evidence type="ECO:0000256" key="3">
    <source>
        <dbReference type="ARBA" id="ARBA00022776"/>
    </source>
</evidence>
<dbReference type="STRING" id="318479.A0A0N4U294"/>
<dbReference type="SUPFAM" id="SSF48452">
    <property type="entry name" value="TPR-like"/>
    <property type="match status" value="2"/>
</dbReference>
<dbReference type="Pfam" id="PF13432">
    <property type="entry name" value="TPR_16"/>
    <property type="match status" value="1"/>
</dbReference>
<dbReference type="WBParaSite" id="DME_0000078201-mRNA-1">
    <property type="protein sequence ID" value="DME_0000078201-mRNA-1"/>
    <property type="gene ID" value="DME_0000078201"/>
</dbReference>
<dbReference type="Proteomes" id="UP000038040">
    <property type="component" value="Unplaced"/>
</dbReference>
<accession>A0A0N4U294</accession>
<feature type="compositionally biased region" description="Acidic residues" evidence="8">
    <location>
        <begin position="524"/>
        <end position="539"/>
    </location>
</feature>
<dbReference type="Proteomes" id="UP000274756">
    <property type="component" value="Unassembled WGS sequence"/>
</dbReference>
<keyword evidence="1" id="KW-0132">Cell division</keyword>
<proteinExistence type="predicted"/>
<dbReference type="GO" id="GO:0005680">
    <property type="term" value="C:anaphase-promoting complex"/>
    <property type="evidence" value="ECO:0007669"/>
    <property type="project" value="InterPro"/>
</dbReference>
<keyword evidence="12" id="KW-1185">Reference proteome</keyword>
<keyword evidence="2" id="KW-0677">Repeat</keyword>
<dbReference type="EMBL" id="UYYG01001151">
    <property type="protein sequence ID" value="VDN55169.1"/>
    <property type="molecule type" value="Genomic_DNA"/>
</dbReference>
<organism evidence="11 13">
    <name type="scientific">Dracunculus medinensis</name>
    <name type="common">Guinea worm</name>
    <dbReference type="NCBI Taxonomy" id="318479"/>
    <lineage>
        <taxon>Eukaryota</taxon>
        <taxon>Metazoa</taxon>
        <taxon>Ecdysozoa</taxon>
        <taxon>Nematoda</taxon>
        <taxon>Chromadorea</taxon>
        <taxon>Rhabditida</taxon>
        <taxon>Spirurina</taxon>
        <taxon>Dracunculoidea</taxon>
        <taxon>Dracunculidae</taxon>
        <taxon>Dracunculus</taxon>
    </lineage>
</organism>
<dbReference type="Gene3D" id="1.25.40.10">
    <property type="entry name" value="Tetratricopeptide repeat domain"/>
    <property type="match status" value="2"/>
</dbReference>
<evidence type="ECO:0000256" key="5">
    <source>
        <dbReference type="ARBA" id="ARBA00022803"/>
    </source>
</evidence>
<evidence type="ECO:0000256" key="1">
    <source>
        <dbReference type="ARBA" id="ARBA00022618"/>
    </source>
</evidence>